<protein>
    <submittedName>
        <fullName evidence="1">8119_t:CDS:1</fullName>
    </submittedName>
</protein>
<sequence length="107" mass="12710">IADSSQYVYPYLPSTNALRQTIQRICHLDLPTEPVSLESLIIPEYLRKTLDRSDFLINDTTISHNRMLIFTTPNNIRYLNQFLYWIMDRTFKTVPIIFKQLYTIHSV</sequence>
<name>A0ACA9P2R6_9GLOM</name>
<comment type="caution">
    <text evidence="1">The sequence shown here is derived from an EMBL/GenBank/DDBJ whole genome shotgun (WGS) entry which is preliminary data.</text>
</comment>
<dbReference type="EMBL" id="CAJVPM010032971">
    <property type="protein sequence ID" value="CAG8684033.1"/>
    <property type="molecule type" value="Genomic_DNA"/>
</dbReference>
<dbReference type="Proteomes" id="UP000789860">
    <property type="component" value="Unassembled WGS sequence"/>
</dbReference>
<evidence type="ECO:0000313" key="2">
    <source>
        <dbReference type="Proteomes" id="UP000789860"/>
    </source>
</evidence>
<feature type="non-terminal residue" evidence="1">
    <location>
        <position position="1"/>
    </location>
</feature>
<keyword evidence="2" id="KW-1185">Reference proteome</keyword>
<organism evidence="1 2">
    <name type="scientific">Scutellospora calospora</name>
    <dbReference type="NCBI Taxonomy" id="85575"/>
    <lineage>
        <taxon>Eukaryota</taxon>
        <taxon>Fungi</taxon>
        <taxon>Fungi incertae sedis</taxon>
        <taxon>Mucoromycota</taxon>
        <taxon>Glomeromycotina</taxon>
        <taxon>Glomeromycetes</taxon>
        <taxon>Diversisporales</taxon>
        <taxon>Gigasporaceae</taxon>
        <taxon>Scutellospora</taxon>
    </lineage>
</organism>
<proteinExistence type="predicted"/>
<accession>A0ACA9P2R6</accession>
<evidence type="ECO:0000313" key="1">
    <source>
        <dbReference type="EMBL" id="CAG8684033.1"/>
    </source>
</evidence>
<feature type="non-terminal residue" evidence="1">
    <location>
        <position position="107"/>
    </location>
</feature>
<reference evidence="1" key="1">
    <citation type="submission" date="2021-06" db="EMBL/GenBank/DDBJ databases">
        <authorList>
            <person name="Kallberg Y."/>
            <person name="Tangrot J."/>
            <person name="Rosling A."/>
        </authorList>
    </citation>
    <scope>NUCLEOTIDE SEQUENCE</scope>
    <source>
        <strain evidence="1">AU212A</strain>
    </source>
</reference>
<gene>
    <name evidence="1" type="ORF">SCALOS_LOCUS9840</name>
</gene>